<evidence type="ECO:0000256" key="1">
    <source>
        <dbReference type="SAM" id="MobiDB-lite"/>
    </source>
</evidence>
<keyword evidence="3" id="KW-1185">Reference proteome</keyword>
<dbReference type="Proteomes" id="UP001153636">
    <property type="component" value="Chromosome 11"/>
</dbReference>
<sequence length="187" mass="21385">MFRRVFNKDFNIGFKSPATDMCSYCEKTRNLIKNATGEAKVNLKFLKQNTRRTLIYLPVYVRVLSDFNLFRLFLLQVSSELFAIVTDRERRMGFSLVTVIYLEKKTYHTQLDSPTIAIGSGQPLTPPRLSPATPARETGVEPCGKQSHSLTYCDTLREISPGLKIESNKVPTNILYKCDPDLQRRTI</sequence>
<accession>A0A9P0CNE7</accession>
<feature type="region of interest" description="Disordered" evidence="1">
    <location>
        <begin position="122"/>
        <end position="143"/>
    </location>
</feature>
<dbReference type="AlphaFoldDB" id="A0A9P0CNE7"/>
<evidence type="ECO:0000313" key="3">
    <source>
        <dbReference type="Proteomes" id="UP001153636"/>
    </source>
</evidence>
<dbReference type="EMBL" id="OV651823">
    <property type="protein sequence ID" value="CAH1101276.1"/>
    <property type="molecule type" value="Genomic_DNA"/>
</dbReference>
<name>A0A9P0CNE7_9CUCU</name>
<gene>
    <name evidence="2" type="ORF">PSYICH_LOCUS2460</name>
</gene>
<organism evidence="2 3">
    <name type="scientific">Psylliodes chrysocephalus</name>
    <dbReference type="NCBI Taxonomy" id="3402493"/>
    <lineage>
        <taxon>Eukaryota</taxon>
        <taxon>Metazoa</taxon>
        <taxon>Ecdysozoa</taxon>
        <taxon>Arthropoda</taxon>
        <taxon>Hexapoda</taxon>
        <taxon>Insecta</taxon>
        <taxon>Pterygota</taxon>
        <taxon>Neoptera</taxon>
        <taxon>Endopterygota</taxon>
        <taxon>Coleoptera</taxon>
        <taxon>Polyphaga</taxon>
        <taxon>Cucujiformia</taxon>
        <taxon>Chrysomeloidea</taxon>
        <taxon>Chrysomelidae</taxon>
        <taxon>Galerucinae</taxon>
        <taxon>Alticini</taxon>
        <taxon>Psylliodes</taxon>
    </lineage>
</organism>
<protein>
    <submittedName>
        <fullName evidence="2">Uncharacterized protein</fullName>
    </submittedName>
</protein>
<reference evidence="2" key="1">
    <citation type="submission" date="2022-01" db="EMBL/GenBank/DDBJ databases">
        <authorList>
            <person name="King R."/>
        </authorList>
    </citation>
    <scope>NUCLEOTIDE SEQUENCE</scope>
</reference>
<proteinExistence type="predicted"/>
<evidence type="ECO:0000313" key="2">
    <source>
        <dbReference type="EMBL" id="CAH1101276.1"/>
    </source>
</evidence>